<comment type="similarity">
    <text evidence="1">Belongs to the acetyltransferase family. GNAT subfamily.</text>
</comment>
<dbReference type="Gene3D" id="3.40.630.30">
    <property type="match status" value="1"/>
</dbReference>
<evidence type="ECO:0000313" key="7">
    <source>
        <dbReference type="WBParaSite" id="EVEC_0000246601-mRNA-1"/>
    </source>
</evidence>
<protein>
    <submittedName>
        <fullName evidence="7">N-acetyltransferase domain-containing protein</fullName>
    </submittedName>
</protein>
<dbReference type="Proteomes" id="UP000274131">
    <property type="component" value="Unassembled WGS sequence"/>
</dbReference>
<dbReference type="Pfam" id="PF13302">
    <property type="entry name" value="Acetyltransf_3"/>
    <property type="match status" value="1"/>
</dbReference>
<evidence type="ECO:0000259" key="4">
    <source>
        <dbReference type="PROSITE" id="PS51186"/>
    </source>
</evidence>
<keyword evidence="6" id="KW-1185">Reference proteome</keyword>
<sequence length="193" mass="22101">MRANEKIKLVGAKVVLVPYEQHHVKKYHDWLEDPELRRVTGSERLTLEEEYRMQKSWREDEDKCTFILLSRKLLDGGSDEVSSMIGDVNIFLADGIAELEIMVAETSFRGQGIGTEAAEMMIKYSVKFLHITKFQVKIVEDNISSIGLFKKLGFEIYSYSAVFKEHTLFLKANALEKIISGKCLKVELYGRGD</sequence>
<reference evidence="7" key="1">
    <citation type="submission" date="2017-02" db="UniProtKB">
        <authorList>
            <consortium name="WormBaseParasite"/>
        </authorList>
    </citation>
    <scope>IDENTIFICATION</scope>
</reference>
<dbReference type="InterPro" id="IPR000182">
    <property type="entry name" value="GNAT_dom"/>
</dbReference>
<keyword evidence="3" id="KW-0012">Acyltransferase</keyword>
<evidence type="ECO:0000313" key="6">
    <source>
        <dbReference type="Proteomes" id="UP000274131"/>
    </source>
</evidence>
<dbReference type="WBParaSite" id="EVEC_0000246601-mRNA-1">
    <property type="protein sequence ID" value="EVEC_0000246601-mRNA-1"/>
    <property type="gene ID" value="EVEC_0000246601"/>
</dbReference>
<keyword evidence="2" id="KW-0808">Transferase</keyword>
<dbReference type="EMBL" id="UXUI01007332">
    <property type="protein sequence ID" value="VDD87031.1"/>
    <property type="molecule type" value="Genomic_DNA"/>
</dbReference>
<gene>
    <name evidence="5" type="ORF">EVEC_LOCUS2174</name>
</gene>
<name>A0A0N4UY28_ENTVE</name>
<feature type="domain" description="N-acetyltransferase" evidence="4">
    <location>
        <begin position="34"/>
        <end position="176"/>
    </location>
</feature>
<evidence type="ECO:0000256" key="2">
    <source>
        <dbReference type="ARBA" id="ARBA00022679"/>
    </source>
</evidence>
<dbReference type="GO" id="GO:0008080">
    <property type="term" value="F:N-acetyltransferase activity"/>
    <property type="evidence" value="ECO:0007669"/>
    <property type="project" value="InterPro"/>
</dbReference>
<dbReference type="SUPFAM" id="SSF55729">
    <property type="entry name" value="Acyl-CoA N-acyltransferases (Nat)"/>
    <property type="match status" value="1"/>
</dbReference>
<dbReference type="InterPro" id="IPR016181">
    <property type="entry name" value="Acyl_CoA_acyltransferase"/>
</dbReference>
<dbReference type="PANTHER" id="PTHR13256:SF16">
    <property type="entry name" value="ALPHA_BETA-TUBULIN-N-ACETYLTRANSFERASE 9"/>
    <property type="match status" value="1"/>
</dbReference>
<dbReference type="PANTHER" id="PTHR13256">
    <property type="entry name" value="N-ACETYLTRANSFERASE 9"/>
    <property type="match status" value="1"/>
</dbReference>
<evidence type="ECO:0000313" key="5">
    <source>
        <dbReference type="EMBL" id="VDD87031.1"/>
    </source>
</evidence>
<organism evidence="7">
    <name type="scientific">Enterobius vermicularis</name>
    <name type="common">Human pinworm</name>
    <dbReference type="NCBI Taxonomy" id="51028"/>
    <lineage>
        <taxon>Eukaryota</taxon>
        <taxon>Metazoa</taxon>
        <taxon>Ecdysozoa</taxon>
        <taxon>Nematoda</taxon>
        <taxon>Chromadorea</taxon>
        <taxon>Rhabditida</taxon>
        <taxon>Spirurina</taxon>
        <taxon>Oxyuridomorpha</taxon>
        <taxon>Oxyuroidea</taxon>
        <taxon>Oxyuridae</taxon>
        <taxon>Enterobius</taxon>
    </lineage>
</organism>
<dbReference type="STRING" id="51028.A0A0N4UY28"/>
<accession>A0A0N4UY28</accession>
<dbReference type="OrthoDB" id="5043642at2759"/>
<proteinExistence type="inferred from homology"/>
<evidence type="ECO:0000256" key="3">
    <source>
        <dbReference type="ARBA" id="ARBA00023315"/>
    </source>
</evidence>
<evidence type="ECO:0000256" key="1">
    <source>
        <dbReference type="ARBA" id="ARBA00009342"/>
    </source>
</evidence>
<dbReference type="AlphaFoldDB" id="A0A0N4UY28"/>
<dbReference type="InterPro" id="IPR039135">
    <property type="entry name" value="NAT9-like"/>
</dbReference>
<reference evidence="5 6" key="2">
    <citation type="submission" date="2018-10" db="EMBL/GenBank/DDBJ databases">
        <authorList>
            <consortium name="Pathogen Informatics"/>
        </authorList>
    </citation>
    <scope>NUCLEOTIDE SEQUENCE [LARGE SCALE GENOMIC DNA]</scope>
</reference>
<dbReference type="PROSITE" id="PS51186">
    <property type="entry name" value="GNAT"/>
    <property type="match status" value="1"/>
</dbReference>